<gene>
    <name evidence="1" type="ORF">JWJ88_18600</name>
</gene>
<dbReference type="InterPro" id="IPR042217">
    <property type="entry name" value="T4SS_VirB10/TrbI"/>
</dbReference>
<dbReference type="RefSeq" id="WP_205296927.1">
    <property type="nucleotide sequence ID" value="NZ_CP070371.1"/>
</dbReference>
<organism evidence="1 2">
    <name type="scientific">Paracoccus methylovorus</name>
    <dbReference type="NCBI Taxonomy" id="2812658"/>
    <lineage>
        <taxon>Bacteria</taxon>
        <taxon>Pseudomonadati</taxon>
        <taxon>Pseudomonadota</taxon>
        <taxon>Alphaproteobacteria</taxon>
        <taxon>Rhodobacterales</taxon>
        <taxon>Paracoccaceae</taxon>
        <taxon>Paracoccus</taxon>
    </lineage>
</organism>
<protein>
    <submittedName>
        <fullName evidence="1">Uncharacterized protein</fullName>
    </submittedName>
</protein>
<dbReference type="Gene3D" id="2.40.128.260">
    <property type="entry name" value="Type IV secretion system, VirB10/TraB/TrbI"/>
    <property type="match status" value="1"/>
</dbReference>
<reference evidence="1 2" key="1">
    <citation type="submission" date="2021-02" db="EMBL/GenBank/DDBJ databases">
        <title>Paracoccus methylovroum sp.nov., a new methanol and methylamine utilizing methylotrophic denitrifer.</title>
        <authorList>
            <person name="Timsy T."/>
            <person name="Behrendt U."/>
            <person name="Ulrich A."/>
            <person name="Spanner T."/>
            <person name="Foesel B.U."/>
            <person name="Horn M.A."/>
            <person name="Kolb S."/>
        </authorList>
    </citation>
    <scope>NUCLEOTIDE SEQUENCE [LARGE SCALE GENOMIC DNA]</scope>
    <source>
        <strain evidence="1 2">H4-D09</strain>
    </source>
</reference>
<evidence type="ECO:0000313" key="2">
    <source>
        <dbReference type="Proteomes" id="UP000663629"/>
    </source>
</evidence>
<evidence type="ECO:0000313" key="1">
    <source>
        <dbReference type="EMBL" id="QRZ16039.1"/>
    </source>
</evidence>
<keyword evidence="2" id="KW-1185">Reference proteome</keyword>
<dbReference type="EMBL" id="CP070371">
    <property type="protein sequence ID" value="QRZ16039.1"/>
    <property type="molecule type" value="Genomic_DNA"/>
</dbReference>
<accession>A0ABX7JQA1</accession>
<proteinExistence type="predicted"/>
<sequence>MRGRSIVPDRLPGADASGYAGLEDGVDYHWWWDLMKAAGLLLRASGRSEVLRSPSHLNLNFGT</sequence>
<name>A0ABX7JQA1_9RHOB</name>
<dbReference type="Proteomes" id="UP000663629">
    <property type="component" value="Chromosome 2"/>
</dbReference>